<feature type="region of interest" description="Disordered" evidence="6">
    <location>
        <begin position="398"/>
        <end position="426"/>
    </location>
</feature>
<comment type="similarity">
    <text evidence="2">Belongs to the MSOX/MTOX family.</text>
</comment>
<comment type="cofactor">
    <cofactor evidence="1">
        <name>FAD</name>
        <dbReference type="ChEBI" id="CHEBI:57692"/>
    </cofactor>
</comment>
<keyword evidence="9" id="KW-1185">Reference proteome</keyword>
<dbReference type="EMBL" id="JAGSXJ010000045">
    <property type="protein sequence ID" value="KAH6662673.1"/>
    <property type="molecule type" value="Genomic_DNA"/>
</dbReference>
<keyword evidence="5" id="KW-0560">Oxidoreductase</keyword>
<dbReference type="Gene3D" id="3.30.9.10">
    <property type="entry name" value="D-Amino Acid Oxidase, subunit A, domain 2"/>
    <property type="match status" value="1"/>
</dbReference>
<dbReference type="InterPro" id="IPR006076">
    <property type="entry name" value="FAD-dep_OxRdtase"/>
</dbReference>
<accession>A0A9P9A5Y6</accession>
<evidence type="ECO:0000256" key="5">
    <source>
        <dbReference type="ARBA" id="ARBA00023002"/>
    </source>
</evidence>
<gene>
    <name evidence="8" type="ORF">F5X68DRAFT_266154</name>
</gene>
<reference evidence="8" key="1">
    <citation type="journal article" date="2021" name="Nat. Commun.">
        <title>Genetic determinants of endophytism in the Arabidopsis root mycobiome.</title>
        <authorList>
            <person name="Mesny F."/>
            <person name="Miyauchi S."/>
            <person name="Thiergart T."/>
            <person name="Pickel B."/>
            <person name="Atanasova L."/>
            <person name="Karlsson M."/>
            <person name="Huettel B."/>
            <person name="Barry K.W."/>
            <person name="Haridas S."/>
            <person name="Chen C."/>
            <person name="Bauer D."/>
            <person name="Andreopoulos W."/>
            <person name="Pangilinan J."/>
            <person name="LaButti K."/>
            <person name="Riley R."/>
            <person name="Lipzen A."/>
            <person name="Clum A."/>
            <person name="Drula E."/>
            <person name="Henrissat B."/>
            <person name="Kohler A."/>
            <person name="Grigoriev I.V."/>
            <person name="Martin F.M."/>
            <person name="Hacquard S."/>
        </authorList>
    </citation>
    <scope>NUCLEOTIDE SEQUENCE</scope>
    <source>
        <strain evidence="8">MPI-SDFR-AT-0117</strain>
    </source>
</reference>
<dbReference type="GO" id="GO:0050660">
    <property type="term" value="F:flavin adenine dinucleotide binding"/>
    <property type="evidence" value="ECO:0007669"/>
    <property type="project" value="InterPro"/>
</dbReference>
<dbReference type="AlphaFoldDB" id="A0A9P9A5Y6"/>
<dbReference type="Proteomes" id="UP000770015">
    <property type="component" value="Unassembled WGS sequence"/>
</dbReference>
<dbReference type="SUPFAM" id="SSF54373">
    <property type="entry name" value="FAD-linked reductases, C-terminal domain"/>
    <property type="match status" value="1"/>
</dbReference>
<dbReference type="Gene3D" id="3.50.50.60">
    <property type="entry name" value="FAD/NAD(P)-binding domain"/>
    <property type="match status" value="1"/>
</dbReference>
<evidence type="ECO:0000256" key="2">
    <source>
        <dbReference type="ARBA" id="ARBA00010989"/>
    </source>
</evidence>
<dbReference type="InterPro" id="IPR045170">
    <property type="entry name" value="MTOX"/>
</dbReference>
<dbReference type="GO" id="GO:0004657">
    <property type="term" value="F:proline dehydrogenase activity"/>
    <property type="evidence" value="ECO:0007669"/>
    <property type="project" value="TreeGrafter"/>
</dbReference>
<dbReference type="OrthoDB" id="2219495at2759"/>
<evidence type="ECO:0000256" key="4">
    <source>
        <dbReference type="ARBA" id="ARBA00022827"/>
    </source>
</evidence>
<evidence type="ECO:0000256" key="6">
    <source>
        <dbReference type="SAM" id="MobiDB-lite"/>
    </source>
</evidence>
<proteinExistence type="inferred from homology"/>
<dbReference type="InterPro" id="IPR036188">
    <property type="entry name" value="FAD/NAD-bd_sf"/>
</dbReference>
<dbReference type="SUPFAM" id="SSF51905">
    <property type="entry name" value="FAD/NAD(P)-binding domain"/>
    <property type="match status" value="1"/>
</dbReference>
<evidence type="ECO:0000256" key="3">
    <source>
        <dbReference type="ARBA" id="ARBA00022630"/>
    </source>
</evidence>
<comment type="caution">
    <text evidence="8">The sequence shown here is derived from an EMBL/GenBank/DDBJ whole genome shotgun (WGS) entry which is preliminary data.</text>
</comment>
<sequence length="426" mass="45644">MPPSKEDPIIIIGAGVFGLSTALELKSRGYKSITILDRFLPPVPDGSSVDISRIIRVEYADPLYASMAREAREGWLSTYAEHYHESGFVMLFDAASGNNYAAKSKAVGAAAGQTLVEFTDGEALLKAYPHARVRFDGLGGVGNAGGGWADAASAIRQLSIECSAAGVSFVTGPRGTVKSLRYTGRRITGINVAEGEPIPAASVILSTGAWTNSLIDIRHASTASGQPVGFIQLTPAEADSVRNMPVLINLSTGVFCFPPTPDTNILKVARHGFGFATSVPYDHTPEPISAPRTLSSNATSGYLPDDADAALRDGLRQLLPDFAERPWVNRRLCWYSDTPEGDFIIDRHPNVEGLFLATGGAGHAFKFLPVLGRYVSDCFEDKAPAEVRRQWRFRATTESTEGFKTGDGSRGGPPLRVLSAQEQAKL</sequence>
<evidence type="ECO:0000259" key="7">
    <source>
        <dbReference type="Pfam" id="PF01266"/>
    </source>
</evidence>
<dbReference type="GO" id="GO:0008115">
    <property type="term" value="F:sarcosine oxidase activity"/>
    <property type="evidence" value="ECO:0007669"/>
    <property type="project" value="TreeGrafter"/>
</dbReference>
<dbReference type="Pfam" id="PF01266">
    <property type="entry name" value="DAO"/>
    <property type="match status" value="1"/>
</dbReference>
<dbReference type="PANTHER" id="PTHR10961">
    <property type="entry name" value="PEROXISOMAL SARCOSINE OXIDASE"/>
    <property type="match status" value="1"/>
</dbReference>
<name>A0A9P9A5Y6_9PEZI</name>
<organism evidence="8 9">
    <name type="scientific">Plectosphaerella plurivora</name>
    <dbReference type="NCBI Taxonomy" id="936078"/>
    <lineage>
        <taxon>Eukaryota</taxon>
        <taxon>Fungi</taxon>
        <taxon>Dikarya</taxon>
        <taxon>Ascomycota</taxon>
        <taxon>Pezizomycotina</taxon>
        <taxon>Sordariomycetes</taxon>
        <taxon>Hypocreomycetidae</taxon>
        <taxon>Glomerellales</taxon>
        <taxon>Plectosphaerellaceae</taxon>
        <taxon>Plectosphaerella</taxon>
    </lineage>
</organism>
<dbReference type="GO" id="GO:0050031">
    <property type="term" value="F:L-pipecolate oxidase activity"/>
    <property type="evidence" value="ECO:0007669"/>
    <property type="project" value="TreeGrafter"/>
</dbReference>
<feature type="domain" description="FAD dependent oxidoreductase" evidence="7">
    <location>
        <begin position="9"/>
        <end position="377"/>
    </location>
</feature>
<evidence type="ECO:0000313" key="8">
    <source>
        <dbReference type="EMBL" id="KAH6662673.1"/>
    </source>
</evidence>
<dbReference type="PANTHER" id="PTHR10961:SF45">
    <property type="entry name" value="FAD DEPENDENT OXIDOREDUCTASE DOMAIN-CONTAINING PROTEIN-RELATED"/>
    <property type="match status" value="1"/>
</dbReference>
<keyword evidence="3" id="KW-0285">Flavoprotein</keyword>
<evidence type="ECO:0000313" key="9">
    <source>
        <dbReference type="Proteomes" id="UP000770015"/>
    </source>
</evidence>
<keyword evidence="4" id="KW-0274">FAD</keyword>
<protein>
    <submittedName>
        <fullName evidence="8">FAD dependent oxidoreductase</fullName>
    </submittedName>
</protein>
<evidence type="ECO:0000256" key="1">
    <source>
        <dbReference type="ARBA" id="ARBA00001974"/>
    </source>
</evidence>